<dbReference type="PANTHER" id="PTHR31517">
    <property type="match status" value="1"/>
</dbReference>
<dbReference type="InterPro" id="IPR002016">
    <property type="entry name" value="Haem_peroxidase"/>
</dbReference>
<protein>
    <recommendedName>
        <fullName evidence="12">Plant heme peroxidase family profile domain-containing protein</fullName>
    </recommendedName>
</protein>
<dbReference type="SUPFAM" id="SSF48113">
    <property type="entry name" value="Heme-dependent peroxidases"/>
    <property type="match status" value="1"/>
</dbReference>
<accession>A0A0A8Z6Z8</accession>
<keyword evidence="9" id="KW-0560">Oxidoreductase</keyword>
<keyword evidence="11" id="KW-0376">Hydrogen peroxide</keyword>
<comment type="cofactor">
    <cofactor evidence="3">
        <name>heme b</name>
        <dbReference type="ChEBI" id="CHEBI:60344"/>
    </cofactor>
</comment>
<name>A0A0A8Z6Z8_ARUDO</name>
<proteinExistence type="predicted"/>
<evidence type="ECO:0000256" key="4">
    <source>
        <dbReference type="ARBA" id="ARBA00004613"/>
    </source>
</evidence>
<comment type="catalytic activity">
    <reaction evidence="1">
        <text>2 a phenolic donor + H2O2 = 2 a phenolic radical donor + 2 H2O</text>
        <dbReference type="Rhea" id="RHEA:56136"/>
        <dbReference type="ChEBI" id="CHEBI:15377"/>
        <dbReference type="ChEBI" id="CHEBI:16240"/>
        <dbReference type="ChEBI" id="CHEBI:139520"/>
        <dbReference type="ChEBI" id="CHEBI:139521"/>
        <dbReference type="EC" id="1.11.1.7"/>
    </reaction>
</comment>
<evidence type="ECO:0000256" key="1">
    <source>
        <dbReference type="ARBA" id="ARBA00000189"/>
    </source>
</evidence>
<organism evidence="13">
    <name type="scientific">Arundo donax</name>
    <name type="common">Giant reed</name>
    <name type="synonym">Donax arundinaceus</name>
    <dbReference type="NCBI Taxonomy" id="35708"/>
    <lineage>
        <taxon>Eukaryota</taxon>
        <taxon>Viridiplantae</taxon>
        <taxon>Streptophyta</taxon>
        <taxon>Embryophyta</taxon>
        <taxon>Tracheophyta</taxon>
        <taxon>Spermatophyta</taxon>
        <taxon>Magnoliopsida</taxon>
        <taxon>Liliopsida</taxon>
        <taxon>Poales</taxon>
        <taxon>Poaceae</taxon>
        <taxon>PACMAD clade</taxon>
        <taxon>Arundinoideae</taxon>
        <taxon>Arundineae</taxon>
        <taxon>Arundo</taxon>
    </lineage>
</organism>
<dbReference type="InterPro" id="IPR000823">
    <property type="entry name" value="Peroxidase_pln"/>
</dbReference>
<evidence type="ECO:0000256" key="9">
    <source>
        <dbReference type="ARBA" id="ARBA00023002"/>
    </source>
</evidence>
<evidence type="ECO:0000256" key="3">
    <source>
        <dbReference type="ARBA" id="ARBA00001970"/>
    </source>
</evidence>
<dbReference type="PROSITE" id="PS50873">
    <property type="entry name" value="PEROXIDASE_4"/>
    <property type="match status" value="1"/>
</dbReference>
<evidence type="ECO:0000256" key="7">
    <source>
        <dbReference type="ARBA" id="ARBA00022723"/>
    </source>
</evidence>
<dbReference type="AlphaFoldDB" id="A0A0A8Z6Z8"/>
<keyword evidence="8" id="KW-0106">Calcium</keyword>
<dbReference type="GO" id="GO:0046872">
    <property type="term" value="F:metal ion binding"/>
    <property type="evidence" value="ECO:0007669"/>
    <property type="project" value="UniProtKB-KW"/>
</dbReference>
<evidence type="ECO:0000256" key="5">
    <source>
        <dbReference type="ARBA" id="ARBA00022559"/>
    </source>
</evidence>
<evidence type="ECO:0000256" key="2">
    <source>
        <dbReference type="ARBA" id="ARBA00001913"/>
    </source>
</evidence>
<reference evidence="13" key="1">
    <citation type="submission" date="2014-09" db="EMBL/GenBank/DDBJ databases">
        <authorList>
            <person name="Magalhaes I.L.F."/>
            <person name="Oliveira U."/>
            <person name="Santos F.R."/>
            <person name="Vidigal T.H.D.A."/>
            <person name="Brescovit A.D."/>
            <person name="Santos A.J."/>
        </authorList>
    </citation>
    <scope>NUCLEOTIDE SEQUENCE</scope>
    <source>
        <tissue evidence="13">Shoot tissue taken approximately 20 cm above the soil surface</tissue>
    </source>
</reference>
<evidence type="ECO:0000313" key="13">
    <source>
        <dbReference type="EMBL" id="JAD30592.1"/>
    </source>
</evidence>
<comment type="cofactor">
    <cofactor evidence="2">
        <name>Ca(2+)</name>
        <dbReference type="ChEBI" id="CHEBI:29108"/>
    </cofactor>
</comment>
<evidence type="ECO:0000256" key="8">
    <source>
        <dbReference type="ARBA" id="ARBA00022837"/>
    </source>
</evidence>
<dbReference type="Gene3D" id="1.10.520.10">
    <property type="match status" value="1"/>
</dbReference>
<evidence type="ECO:0000256" key="6">
    <source>
        <dbReference type="ARBA" id="ARBA00022617"/>
    </source>
</evidence>
<keyword evidence="7" id="KW-0479">Metal-binding</keyword>
<keyword evidence="6" id="KW-0349">Heme</keyword>
<dbReference type="PANTHER" id="PTHR31517:SF84">
    <property type="entry name" value="PEROXIDASE"/>
    <property type="match status" value="1"/>
</dbReference>
<dbReference type="Gene3D" id="1.10.420.10">
    <property type="entry name" value="Peroxidase, domain 2"/>
    <property type="match status" value="1"/>
</dbReference>
<keyword evidence="10" id="KW-0408">Iron</keyword>
<keyword evidence="5" id="KW-0575">Peroxidase</keyword>
<dbReference type="GO" id="GO:0005576">
    <property type="term" value="C:extracellular region"/>
    <property type="evidence" value="ECO:0007669"/>
    <property type="project" value="UniProtKB-SubCell"/>
</dbReference>
<dbReference type="EMBL" id="GBRH01267303">
    <property type="protein sequence ID" value="JAD30592.1"/>
    <property type="molecule type" value="Transcribed_RNA"/>
</dbReference>
<reference evidence="13" key="2">
    <citation type="journal article" date="2015" name="Data Brief">
        <title>Shoot transcriptome of the giant reed, Arundo donax.</title>
        <authorList>
            <person name="Barrero R.A."/>
            <person name="Guerrero F.D."/>
            <person name="Moolhuijzen P."/>
            <person name="Goolsby J.A."/>
            <person name="Tidwell J."/>
            <person name="Bellgard S.E."/>
            <person name="Bellgard M.I."/>
        </authorList>
    </citation>
    <scope>NUCLEOTIDE SEQUENCE</scope>
    <source>
        <tissue evidence="13">Shoot tissue taken approximately 20 cm above the soil surface</tissue>
    </source>
</reference>
<sequence>MTHEAVFTSDQSLIDGNDTAALVALYASNRKLWSQRFADAMVKMGNIDVLTGPPGEIRLKCNKVN</sequence>
<dbReference type="InterPro" id="IPR010255">
    <property type="entry name" value="Haem_peroxidase_sf"/>
</dbReference>
<evidence type="ECO:0000259" key="12">
    <source>
        <dbReference type="PROSITE" id="PS50873"/>
    </source>
</evidence>
<feature type="domain" description="Plant heme peroxidase family profile" evidence="12">
    <location>
        <begin position="1"/>
        <end position="65"/>
    </location>
</feature>
<dbReference type="GO" id="GO:0042744">
    <property type="term" value="P:hydrogen peroxide catabolic process"/>
    <property type="evidence" value="ECO:0007669"/>
    <property type="project" value="UniProtKB-KW"/>
</dbReference>
<evidence type="ECO:0000256" key="11">
    <source>
        <dbReference type="ARBA" id="ARBA00023324"/>
    </source>
</evidence>
<dbReference type="GO" id="GO:0140825">
    <property type="term" value="F:lactoperoxidase activity"/>
    <property type="evidence" value="ECO:0007669"/>
    <property type="project" value="UniProtKB-EC"/>
</dbReference>
<dbReference type="GO" id="GO:0020037">
    <property type="term" value="F:heme binding"/>
    <property type="evidence" value="ECO:0007669"/>
    <property type="project" value="InterPro"/>
</dbReference>
<evidence type="ECO:0000256" key="10">
    <source>
        <dbReference type="ARBA" id="ARBA00023004"/>
    </source>
</evidence>
<dbReference type="GO" id="GO:0006979">
    <property type="term" value="P:response to oxidative stress"/>
    <property type="evidence" value="ECO:0007669"/>
    <property type="project" value="InterPro"/>
</dbReference>
<comment type="subcellular location">
    <subcellularLocation>
        <location evidence="4">Secreted</location>
    </subcellularLocation>
</comment>